<evidence type="ECO:0000313" key="6">
    <source>
        <dbReference type="EMBL" id="EYT47834.1"/>
    </source>
</evidence>
<dbReference type="InterPro" id="IPR036116">
    <property type="entry name" value="FN3_sf"/>
</dbReference>
<comment type="caution">
    <text evidence="6">The sequence shown here is derived from an EMBL/GenBank/DDBJ whole genome shotgun (WGS) entry which is preliminary data.</text>
</comment>
<keyword evidence="1" id="KW-0677">Repeat</keyword>
<dbReference type="InterPro" id="IPR013783">
    <property type="entry name" value="Ig-like_fold"/>
</dbReference>
<feature type="region of interest" description="Disordered" evidence="4">
    <location>
        <begin position="1557"/>
        <end position="1588"/>
    </location>
</feature>
<keyword evidence="7" id="KW-1185">Reference proteome</keyword>
<dbReference type="RefSeq" id="WP_150108464.1">
    <property type="nucleotide sequence ID" value="NZ_AORC01000022.1"/>
</dbReference>
<dbReference type="Gene3D" id="2.60.40.10">
    <property type="entry name" value="Immunoglobulins"/>
    <property type="match status" value="4"/>
</dbReference>
<proteinExistence type="predicted"/>
<evidence type="ECO:0000259" key="5">
    <source>
        <dbReference type="PROSITE" id="PS50853"/>
    </source>
</evidence>
<feature type="region of interest" description="Disordered" evidence="4">
    <location>
        <begin position="1853"/>
        <end position="1880"/>
    </location>
</feature>
<dbReference type="InterPro" id="IPR050964">
    <property type="entry name" value="Striated_Muscle_Regulatory"/>
</dbReference>
<gene>
    <name evidence="6" type="ORF">D641_0114285</name>
</gene>
<accession>A0A022KXM2</accession>
<dbReference type="PROSITE" id="PS50853">
    <property type="entry name" value="FN3"/>
    <property type="match status" value="4"/>
</dbReference>
<dbReference type="PANTHER" id="PTHR13817:SF73">
    <property type="entry name" value="FIBRONECTIN TYPE-III DOMAIN-CONTAINING PROTEIN"/>
    <property type="match status" value="1"/>
</dbReference>
<evidence type="ECO:0000256" key="4">
    <source>
        <dbReference type="SAM" id="MobiDB-lite"/>
    </source>
</evidence>
<dbReference type="OrthoDB" id="5241356at2"/>
<dbReference type="Gene3D" id="2.60.40.2810">
    <property type="match status" value="2"/>
</dbReference>
<dbReference type="GO" id="GO:0000272">
    <property type="term" value="P:polysaccharide catabolic process"/>
    <property type="evidence" value="ECO:0007669"/>
    <property type="project" value="UniProtKB-KW"/>
</dbReference>
<dbReference type="STRING" id="1249481.D641_0114285"/>
<reference evidence="6 7" key="1">
    <citation type="journal article" date="2013" name="Genome Announc.">
        <title>Draft genome sequence of an Actinobacterium, Brachybacterium muris strain UCD-AY4.</title>
        <authorList>
            <person name="Lo J.R."/>
            <person name="Lang J.M."/>
            <person name="Darling A.E."/>
            <person name="Eisen J.A."/>
            <person name="Coil D.A."/>
        </authorList>
    </citation>
    <scope>NUCLEOTIDE SEQUENCE [LARGE SCALE GENOMIC DNA]</scope>
    <source>
        <strain evidence="6 7">UCD-AY4</strain>
    </source>
</reference>
<name>A0A022KXM2_9MICO</name>
<dbReference type="EMBL" id="AORC01000022">
    <property type="protein sequence ID" value="EYT47834.1"/>
    <property type="molecule type" value="Genomic_DNA"/>
</dbReference>
<dbReference type="Proteomes" id="UP000019754">
    <property type="component" value="Unassembled WGS sequence"/>
</dbReference>
<feature type="domain" description="Fibronectin type-III" evidence="5">
    <location>
        <begin position="1486"/>
        <end position="1576"/>
    </location>
</feature>
<dbReference type="SMART" id="SM00060">
    <property type="entry name" value="FN3"/>
    <property type="match status" value="5"/>
</dbReference>
<dbReference type="Pfam" id="PF17963">
    <property type="entry name" value="Big_9"/>
    <property type="match status" value="10"/>
</dbReference>
<dbReference type="GO" id="GO:0016798">
    <property type="term" value="F:hydrolase activity, acting on glycosyl bonds"/>
    <property type="evidence" value="ECO:0007669"/>
    <property type="project" value="UniProtKB-KW"/>
</dbReference>
<evidence type="ECO:0000256" key="3">
    <source>
        <dbReference type="ARBA" id="ARBA00023326"/>
    </source>
</evidence>
<dbReference type="HOGENOM" id="CLU_001730_0_0_11"/>
<feature type="compositionally biased region" description="Low complexity" evidence="4">
    <location>
        <begin position="1560"/>
        <end position="1569"/>
    </location>
</feature>
<feature type="domain" description="Fibronectin type-III" evidence="5">
    <location>
        <begin position="1772"/>
        <end position="1871"/>
    </location>
</feature>
<dbReference type="Pfam" id="PF00041">
    <property type="entry name" value="fn3"/>
    <property type="match status" value="4"/>
</dbReference>
<keyword evidence="2" id="KW-0378">Hydrolase</keyword>
<dbReference type="CDD" id="cd00063">
    <property type="entry name" value="FN3"/>
    <property type="match status" value="4"/>
</dbReference>
<keyword evidence="3" id="KW-0119">Carbohydrate metabolism</keyword>
<evidence type="ECO:0000256" key="1">
    <source>
        <dbReference type="ARBA" id="ARBA00022737"/>
    </source>
</evidence>
<dbReference type="NCBIfam" id="NF012211">
    <property type="entry name" value="tand_rpt_95"/>
    <property type="match status" value="1"/>
</dbReference>
<feature type="domain" description="Fibronectin type-III" evidence="5">
    <location>
        <begin position="1674"/>
        <end position="1771"/>
    </location>
</feature>
<evidence type="ECO:0000256" key="2">
    <source>
        <dbReference type="ARBA" id="ARBA00023295"/>
    </source>
</evidence>
<protein>
    <submittedName>
        <fullName evidence="6">Fibronectin</fullName>
    </submittedName>
</protein>
<keyword evidence="2" id="KW-0326">Glycosidase</keyword>
<keyword evidence="3" id="KW-0624">Polysaccharide degradation</keyword>
<feature type="domain" description="Fibronectin type-III" evidence="5">
    <location>
        <begin position="1577"/>
        <end position="1669"/>
    </location>
</feature>
<dbReference type="SUPFAM" id="SSF49265">
    <property type="entry name" value="Fibronectin type III"/>
    <property type="match status" value="2"/>
</dbReference>
<organism evidence="6 7">
    <name type="scientific">Brachybacterium muris UCD-AY4</name>
    <dbReference type="NCBI Taxonomy" id="1249481"/>
    <lineage>
        <taxon>Bacteria</taxon>
        <taxon>Bacillati</taxon>
        <taxon>Actinomycetota</taxon>
        <taxon>Actinomycetes</taxon>
        <taxon>Micrococcales</taxon>
        <taxon>Dermabacteraceae</taxon>
        <taxon>Brachybacterium</taxon>
    </lineage>
</organism>
<dbReference type="PANTHER" id="PTHR13817">
    <property type="entry name" value="TITIN"/>
    <property type="match status" value="1"/>
</dbReference>
<dbReference type="InterPro" id="IPR003961">
    <property type="entry name" value="FN3_dom"/>
</dbReference>
<sequence length="2076" mass="218403">MSITAGVKRRRRRSSTVSAAVLAIVALVITGFAINFRGLSSSDVEVSNGGVWVMNEQKRLMGRLNVAAQELDARLAQNGDDLELLQAGYTVIEAGPRGMTPINTAAVSRNAMVELPVNSQVRLGGDRVAIAAPDGRLWILSPDEAAAFSAGSVEPTHESKSGDLQVAVSTAGTVFLLEGDSLLVFPRNIDTRKTTAEDPIEVGGLSTEAGTVELTAVGEEPVILDRAQRMLRIGTKHKEYQLTEYGVADLGSARIQQPSPASENVVLATQDSLFVIPLNGGSAQVHPARGTGTPVAPAQAKGCAYGAWNESLAYVRACGDKVISESVPDAKSDGALVLRVNHDLVVLNDQKFGLSWMIGDEMQLVDEWLIEQDIEMAEAEVREKKTLTTTITNVAAERDEQNRKPVAVDDQFGVRAGKSVVLPVTRNDNDPDGDILTVTVEGEQPSVGTVTPIQGGTQLQIVVNDDATGTATFSYRVDDGRKESDTATVTLDVKPSNENGAPEPSDQMVTKVQVRSGEEVSFNVLPYWQDPDGDAFYLANATVEPEDVVTFRADGLVTFTDAGIATGEKDVQLTFRDEHGMQGEGTLKIEAVAENDLAPITTADHVRIVAGRTATIKPLANDLNPNGGQLELTNVSEAEALTVDAALEAGTVNVAGDAPGTYYLEYTVAASSSSSASLGIIRVDVVEPSSEQLLPVAVDDMGTVTTGADTLVDPLENDVDPTGGVLVVNSVTVPEGSGLKVTVVAHSLVRVEAEPGAVVSEEPVALTYQVGNSAGTAEGTIRVMVASTDTQFADPIGVPDRATVRAGDMVVVNVLSNDISPTDSKLSLGQELDGSQAEGKGRVETLQDQVRFIADDDASGEAVIKYEAVDETGRKGGANLTLRIIPADASNAPPRPENLIARTVAGTTVRIPVPTTGIDPDGDSVMLMGVTSPTPQLGEVVSATGEWIEYVPHENSVGTERFRYQVMDRQGAVGTAEVLVGIAEPNEMNQPPYAVDDIVEVRPDREVQVHALDNDTDPEGTPLSIVPADTEALSEIHVHGEAENAAENMVTATTPSENGTYQVLYSASDGQLKSSATVTLKVDENAPFRSPIARDDFVSAADVLDPEAEAIEVDVLANDSDPDGSTANLTVTLEGSPEGVEIVEGGIVRVTPQDEQQRYRYEIQDADDRTSNGYIWVPGRAKQAPVWVGETIQVQAGSETTIDLSDPQNIRVRPGAESARVTDPDLVVARGTDGTQLVQDESTLLYRAAEDFSGPDTISVEVTDGEVGDPMAATATLAIPVEVAAEDENLPPTLQGALMEVEQGGPQTSVDLAASASDPEDDELTFALGAYTEDPEVTIGLDGTSVTAQATPQATKGTIISVPVTVTDGTNDPVEATVQITVGGSSRPLLTTVLDTAVIDAGTTDSVPVLANDSNPFPGGNRTITNAVATSGTAEVAVEGENVVITPAADFNGILTVVYTVRDDTEDPDRDVPGEIQVTVRGKPDAPLAPRVAEVGDGMVDLNFTGGDDNGAPITGYRVTTASGPAVSRDCPSTSCTITGLTNDVEYTFQVISINEVGESEPSAPSAPARPDVRPEAPGPPSATRGDTSLTVTWAAPANRGSAIQRYDLQMQNTDTGELTEKNFEGGVTQHVWEGLSNGTDYKYRVRAHNLAPEPSEWSSWSVAEHPAGRPGKPAGAITAERVNNPLGGGVKVTWPAMTTAEANGEPITEYIVRASNGVSATVNASTRSHTFRGLDQDTEFTFTYTGVNSVGEGVKASAPSNPVTPWAVPAAPTGVQASMPDEGAGNGPNGRATVTWDAATGNGTRIEEYVVTWSGGGRREVKAPATSLEVTGLDNGTSYAFQVQARNRFKGGESKVSKASNSVKPYTKPDPPVISTKRSPCTDANTCPVTFTMTANGSDGGAGGKTLQYRVDGGSWKNATGTSHTHKADLKSAASMTVEARVTNAKGLVSDVRSATQKAQTYTPPVPTVAGGGPDWGGKVPPGAAGCISNNCYYFTITFENLEPGQTYEVVYKNVDTDGVFKEWASFSLTADSRGRVTTPQRFYGHWQSTGNPNVVYIGSKSIEQREVGRYYSPD</sequence>
<evidence type="ECO:0000313" key="7">
    <source>
        <dbReference type="Proteomes" id="UP000019754"/>
    </source>
</evidence>